<proteinExistence type="predicted"/>
<name>A0A194W805_CYTMA</name>
<feature type="compositionally biased region" description="Polar residues" evidence="2">
    <location>
        <begin position="178"/>
        <end position="189"/>
    </location>
</feature>
<keyword evidence="1" id="KW-0175">Coiled coil</keyword>
<reference evidence="3" key="1">
    <citation type="submission" date="2014-12" db="EMBL/GenBank/DDBJ databases">
        <title>Genome Sequence of Valsa Canker Pathogens Uncovers a Specific Adaption of Colonization on Woody Bark.</title>
        <authorList>
            <person name="Yin Z."/>
            <person name="Liu H."/>
            <person name="Gao X."/>
            <person name="Li Z."/>
            <person name="Song N."/>
            <person name="Ke X."/>
            <person name="Dai Q."/>
            <person name="Wu Y."/>
            <person name="Sun Y."/>
            <person name="Xu J.-R."/>
            <person name="Kang Z.K."/>
            <person name="Wang L."/>
            <person name="Huang L."/>
        </authorList>
    </citation>
    <scope>NUCLEOTIDE SEQUENCE [LARGE SCALE GENOMIC DNA]</scope>
    <source>
        <strain evidence="3">03-8</strain>
    </source>
</reference>
<accession>A0A194W805</accession>
<gene>
    <name evidence="3" type="ORF">VM1G_07794</name>
</gene>
<dbReference type="EMBL" id="CM003105">
    <property type="protein sequence ID" value="KUI72402.1"/>
    <property type="molecule type" value="Genomic_DNA"/>
</dbReference>
<feature type="coiled-coil region" evidence="1">
    <location>
        <begin position="189"/>
        <end position="268"/>
    </location>
</feature>
<feature type="region of interest" description="Disordered" evidence="2">
    <location>
        <begin position="1"/>
        <end position="189"/>
    </location>
</feature>
<evidence type="ECO:0000313" key="4">
    <source>
        <dbReference type="Proteomes" id="UP000078559"/>
    </source>
</evidence>
<dbReference type="AlphaFoldDB" id="A0A194W805"/>
<evidence type="ECO:0000313" key="3">
    <source>
        <dbReference type="EMBL" id="KUI72402.1"/>
    </source>
</evidence>
<organism evidence="3 4">
    <name type="scientific">Cytospora mali</name>
    <name type="common">Apple Valsa canker fungus</name>
    <name type="synonym">Valsa mali</name>
    <dbReference type="NCBI Taxonomy" id="578113"/>
    <lineage>
        <taxon>Eukaryota</taxon>
        <taxon>Fungi</taxon>
        <taxon>Dikarya</taxon>
        <taxon>Ascomycota</taxon>
        <taxon>Pezizomycotina</taxon>
        <taxon>Sordariomycetes</taxon>
        <taxon>Sordariomycetidae</taxon>
        <taxon>Diaporthales</taxon>
        <taxon>Cytosporaceae</taxon>
        <taxon>Cytospora</taxon>
    </lineage>
</organism>
<evidence type="ECO:0000256" key="2">
    <source>
        <dbReference type="SAM" id="MobiDB-lite"/>
    </source>
</evidence>
<protein>
    <submittedName>
        <fullName evidence="3">Uncharacterized protein</fullName>
    </submittedName>
</protein>
<dbReference type="Proteomes" id="UP000078559">
    <property type="component" value="Chromosome 8"/>
</dbReference>
<keyword evidence="4" id="KW-1185">Reference proteome</keyword>
<dbReference type="SMR" id="A0A194W805"/>
<sequence length="323" mass="36263">MTGAAHGTKRASSSNLGDKRPPKRVIPTSIDSPNNEGDFKSSAERSPVSRLPSMGRCKPKTHRKNTVSRRPTSNQRHGHGTVDAPSGPSGLSGRRENIKITKASSDKSEQNQDSSSDEPLVVKKSRKRNNAHAKFPIKQAEDKSEDDVPISSGVRRRLRTLDTSTTDSDPDESPSRPQNGRPQPLSGSMTNMEDQLLEANQKHEIAQNDATEVISLTAKVLQLMEKMQHLEETANNLCRQLYARHSRAIAMEKKIADLETQLRQKDEQLESRVAILAQQLRIEMEQRQNTFQSQLDENLRQVREELEARDQGEARRMAYIFGL</sequence>
<evidence type="ECO:0000256" key="1">
    <source>
        <dbReference type="SAM" id="Coils"/>
    </source>
</evidence>
<feature type="compositionally biased region" description="Basic residues" evidence="2">
    <location>
        <begin position="57"/>
        <end position="67"/>
    </location>
</feature>
<feature type="compositionally biased region" description="Basic and acidic residues" evidence="2">
    <location>
        <begin position="93"/>
        <end position="110"/>
    </location>
</feature>